<dbReference type="Pfam" id="PF00067">
    <property type="entry name" value="p450"/>
    <property type="match status" value="2"/>
</dbReference>
<dbReference type="PROSITE" id="PS00086">
    <property type="entry name" value="CYTOCHROME_P450"/>
    <property type="match status" value="2"/>
</dbReference>
<protein>
    <submittedName>
        <fullName evidence="10">Uncharacterized protein</fullName>
    </submittedName>
</protein>
<dbReference type="InterPro" id="IPR017972">
    <property type="entry name" value="Cyt_P450_CS"/>
</dbReference>
<keyword evidence="8" id="KW-0503">Monooxygenase</keyword>
<dbReference type="EMBL" id="JAUJFL010000002">
    <property type="protein sequence ID" value="KAK2610053.1"/>
    <property type="molecule type" value="Genomic_DNA"/>
</dbReference>
<evidence type="ECO:0000256" key="7">
    <source>
        <dbReference type="ARBA" id="ARBA00023004"/>
    </source>
</evidence>
<sequence length="1169" mass="131432">MDEFANSATQRLQSVDGYPIALVTCTFASLFLAWAFLSIKPGHGYIAKFPVIEPNQNGQLGASFSAQGVEMIARGLKTLPGLFQVMTGTGPVVVLPNRFANEIRNNKNLSFNRYFDKDFFVHYPGFEAYRTGYKDGTFIQEVVRTKLTQSLGLITKDLVEEMTDASRHVLGDDAQFHEIHVKQATSKIVAKLSSRVFLGKNLARNDEWLRIAASYTHDSYSAAHELRQWNIFLRPFVFQFLPNLRRLRQEVQDATNLIMPEVAMRKTVVDEALKAGRKTPKSADAIGWMHEIARGRQVNYVHGQLFLSFAAIHTTTETITGCLFDICFYPEIAQPLREEIIEVLGQEGWSRTALHKLKLMDSFMKESQRRHPMGTTSMHRHADADIQLSDGNLIKKGTRVMVSASTFMNPNVYPDPDKYDIYRFYNLRNAPGQENGYQYVQTSPEHLMFGHGEHACPGRFFASNEMKIALCSLLLNYDWRLCDGQTDRPNCLKVDQGFLTDPSAKVISFDVKSDAQTLAKELGATISIVNIGSMASVRGLAGIPGYVASKHAVLGLTRAWAQEWGPVGVRVNLIAPGIIKTSMTTNSGASDDLPVFPTALKPFAQPEEIASVAAFLLSSESSYITGQIIEVLDQRSGFISIPPPTEQPLAYVVAAFLFLLAFYSTGQKRADIPELNPPKSRLRLPGMVSAEQAQNFIRHSQELFKAGRAKFPDQPYRLYNYLGDSVVIPPKLINEIRNEQALDFQISAQYGRHSPQPQGLQDFHSHIPGFETFHGNKKLPVLINRHLTKALSMPSSSGSQCNKLTKPLSDEASLALSKKFSNSTTGKSTLIKPSSDMLNMVARVSTRIFMGEELCRNEDWLNESALYSACAFNAVEVLRTWPAVLRPWVAPFIPECKETRARIARCREILEPFVAARHTAKAKAVAQGEKPPVYDDSLEWFEKEYEDYDAAKSQIALSLFAIHTTSDLLSEVMTQIARHPELFQALRKEIVEVLSRDGLKKTALYNLKLMDSVIKECQRIKPITLVAMQRRTVKPMKLSNGLTIPKGERVWVDVAHMWSDEYYKNPDEFDPYRFINLRGTDKEHIAHLVSTSAEHIGFGHGEHACPGRFFAANELKILLCHMVLKYDWKLPEGSDLNYTPWGLPLVPNPQARILVRRRKEELDLDSLDC</sequence>
<evidence type="ECO:0000256" key="2">
    <source>
        <dbReference type="ARBA" id="ARBA00010617"/>
    </source>
</evidence>
<dbReference type="AlphaFoldDB" id="A0AAD9SJE6"/>
<comment type="cofactor">
    <cofactor evidence="1">
        <name>heme</name>
        <dbReference type="ChEBI" id="CHEBI:30413"/>
    </cofactor>
</comment>
<accession>A0AAD9SJE6</accession>
<keyword evidence="4" id="KW-0479">Metal-binding</keyword>
<dbReference type="Proteomes" id="UP001265746">
    <property type="component" value="Unassembled WGS sequence"/>
</dbReference>
<feature type="transmembrane region" description="Helical" evidence="9">
    <location>
        <begin position="20"/>
        <end position="39"/>
    </location>
</feature>
<dbReference type="InterPro" id="IPR020904">
    <property type="entry name" value="Sc_DH/Rdtase_CS"/>
</dbReference>
<dbReference type="CDD" id="cd11041">
    <property type="entry name" value="CYP503A1-like"/>
    <property type="match status" value="2"/>
</dbReference>
<evidence type="ECO:0000256" key="3">
    <source>
        <dbReference type="ARBA" id="ARBA00022617"/>
    </source>
</evidence>
<proteinExistence type="inferred from homology"/>
<dbReference type="SUPFAM" id="SSF48264">
    <property type="entry name" value="Cytochrome P450"/>
    <property type="match status" value="2"/>
</dbReference>
<evidence type="ECO:0000256" key="1">
    <source>
        <dbReference type="ARBA" id="ARBA00001971"/>
    </source>
</evidence>
<organism evidence="10 11">
    <name type="scientific">Phomopsis amygdali</name>
    <name type="common">Fusicoccum amygdali</name>
    <dbReference type="NCBI Taxonomy" id="1214568"/>
    <lineage>
        <taxon>Eukaryota</taxon>
        <taxon>Fungi</taxon>
        <taxon>Dikarya</taxon>
        <taxon>Ascomycota</taxon>
        <taxon>Pezizomycotina</taxon>
        <taxon>Sordariomycetes</taxon>
        <taxon>Sordariomycetidae</taxon>
        <taxon>Diaporthales</taxon>
        <taxon>Diaporthaceae</taxon>
        <taxon>Diaporthe</taxon>
    </lineage>
</organism>
<evidence type="ECO:0000256" key="9">
    <source>
        <dbReference type="SAM" id="Phobius"/>
    </source>
</evidence>
<comment type="caution">
    <text evidence="10">The sequence shown here is derived from an EMBL/GenBank/DDBJ whole genome shotgun (WGS) entry which is preliminary data.</text>
</comment>
<keyword evidence="7" id="KW-0408">Iron</keyword>
<evidence type="ECO:0000256" key="8">
    <source>
        <dbReference type="ARBA" id="ARBA00023033"/>
    </source>
</evidence>
<dbReference type="InterPro" id="IPR036291">
    <property type="entry name" value="NAD(P)-bd_dom_sf"/>
</dbReference>
<dbReference type="GO" id="GO:0020037">
    <property type="term" value="F:heme binding"/>
    <property type="evidence" value="ECO:0007669"/>
    <property type="project" value="InterPro"/>
</dbReference>
<dbReference type="GO" id="GO:0016705">
    <property type="term" value="F:oxidoreductase activity, acting on paired donors, with incorporation or reduction of molecular oxygen"/>
    <property type="evidence" value="ECO:0007669"/>
    <property type="project" value="InterPro"/>
</dbReference>
<dbReference type="PANTHER" id="PTHR46206">
    <property type="entry name" value="CYTOCHROME P450"/>
    <property type="match status" value="1"/>
</dbReference>
<evidence type="ECO:0000256" key="5">
    <source>
        <dbReference type="ARBA" id="ARBA00022857"/>
    </source>
</evidence>
<keyword evidence="6" id="KW-0560">Oxidoreductase</keyword>
<keyword evidence="5" id="KW-0521">NADP</keyword>
<dbReference type="Gene3D" id="1.10.630.10">
    <property type="entry name" value="Cytochrome P450"/>
    <property type="match status" value="2"/>
</dbReference>
<dbReference type="Gene3D" id="3.40.50.720">
    <property type="entry name" value="NAD(P)-binding Rossmann-like Domain"/>
    <property type="match status" value="1"/>
</dbReference>
<reference evidence="10" key="1">
    <citation type="submission" date="2023-06" db="EMBL/GenBank/DDBJ databases">
        <authorList>
            <person name="Noh H."/>
        </authorList>
    </citation>
    <scope>NUCLEOTIDE SEQUENCE</scope>
    <source>
        <strain evidence="10">DUCC20226</strain>
    </source>
</reference>
<keyword evidence="9" id="KW-0472">Membrane</keyword>
<dbReference type="InterPro" id="IPR002347">
    <property type="entry name" value="SDR_fam"/>
</dbReference>
<comment type="similarity">
    <text evidence="2">Belongs to the cytochrome P450 family.</text>
</comment>
<keyword evidence="9" id="KW-1133">Transmembrane helix</keyword>
<evidence type="ECO:0000313" key="10">
    <source>
        <dbReference type="EMBL" id="KAK2610053.1"/>
    </source>
</evidence>
<name>A0AAD9SJE6_PHOAM</name>
<dbReference type="CDD" id="cd05233">
    <property type="entry name" value="SDR_c"/>
    <property type="match status" value="1"/>
</dbReference>
<evidence type="ECO:0000256" key="6">
    <source>
        <dbReference type="ARBA" id="ARBA00023002"/>
    </source>
</evidence>
<dbReference type="Pfam" id="PF13561">
    <property type="entry name" value="adh_short_C2"/>
    <property type="match status" value="1"/>
</dbReference>
<keyword evidence="11" id="KW-1185">Reference proteome</keyword>
<dbReference type="InterPro" id="IPR036396">
    <property type="entry name" value="Cyt_P450_sf"/>
</dbReference>
<dbReference type="InterPro" id="IPR001128">
    <property type="entry name" value="Cyt_P450"/>
</dbReference>
<dbReference type="GO" id="GO:0004497">
    <property type="term" value="F:monooxygenase activity"/>
    <property type="evidence" value="ECO:0007669"/>
    <property type="project" value="UniProtKB-KW"/>
</dbReference>
<keyword evidence="3" id="KW-0349">Heme</keyword>
<dbReference type="PANTHER" id="PTHR46206:SF2">
    <property type="entry name" value="CYTOCHROME P450 MONOOXYGENASE AUSG-RELATED"/>
    <property type="match status" value="1"/>
</dbReference>
<dbReference type="PRINTS" id="PR00081">
    <property type="entry name" value="GDHRDH"/>
</dbReference>
<dbReference type="SUPFAM" id="SSF51735">
    <property type="entry name" value="NAD(P)-binding Rossmann-fold domains"/>
    <property type="match status" value="1"/>
</dbReference>
<gene>
    <name evidence="10" type="ORF">N8I77_003512</name>
</gene>
<dbReference type="GO" id="GO:0005506">
    <property type="term" value="F:iron ion binding"/>
    <property type="evidence" value="ECO:0007669"/>
    <property type="project" value="InterPro"/>
</dbReference>
<keyword evidence="9" id="KW-0812">Transmembrane</keyword>
<evidence type="ECO:0000256" key="4">
    <source>
        <dbReference type="ARBA" id="ARBA00022723"/>
    </source>
</evidence>
<evidence type="ECO:0000313" key="11">
    <source>
        <dbReference type="Proteomes" id="UP001265746"/>
    </source>
</evidence>
<dbReference type="PROSITE" id="PS00061">
    <property type="entry name" value="ADH_SHORT"/>
    <property type="match status" value="1"/>
</dbReference>